<dbReference type="AlphaFoldDB" id="A0AAV9GCR5"/>
<feature type="compositionally biased region" description="Basic and acidic residues" evidence="1">
    <location>
        <begin position="138"/>
        <end position="153"/>
    </location>
</feature>
<dbReference type="Proteomes" id="UP001321760">
    <property type="component" value="Unassembled WGS sequence"/>
</dbReference>
<name>A0AAV9GCR5_9PEZI</name>
<accession>A0AAV9GCR5</accession>
<evidence type="ECO:0000256" key="1">
    <source>
        <dbReference type="SAM" id="MobiDB-lite"/>
    </source>
</evidence>
<reference evidence="2" key="2">
    <citation type="submission" date="2023-05" db="EMBL/GenBank/DDBJ databases">
        <authorList>
            <consortium name="Lawrence Berkeley National Laboratory"/>
            <person name="Steindorff A."/>
            <person name="Hensen N."/>
            <person name="Bonometti L."/>
            <person name="Westerberg I."/>
            <person name="Brannstrom I.O."/>
            <person name="Guillou S."/>
            <person name="Cros-Aarteil S."/>
            <person name="Calhoun S."/>
            <person name="Haridas S."/>
            <person name="Kuo A."/>
            <person name="Mondo S."/>
            <person name="Pangilinan J."/>
            <person name="Riley R."/>
            <person name="Labutti K."/>
            <person name="Andreopoulos B."/>
            <person name="Lipzen A."/>
            <person name="Chen C."/>
            <person name="Yanf M."/>
            <person name="Daum C."/>
            <person name="Ng V."/>
            <person name="Clum A."/>
            <person name="Ohm R."/>
            <person name="Martin F."/>
            <person name="Silar P."/>
            <person name="Natvig D."/>
            <person name="Lalanne C."/>
            <person name="Gautier V."/>
            <person name="Ament-Velasquez S.L."/>
            <person name="Kruys A."/>
            <person name="Hutchinson M.I."/>
            <person name="Powell A.J."/>
            <person name="Barry K."/>
            <person name="Miller A.N."/>
            <person name="Grigoriev I.V."/>
            <person name="Debuchy R."/>
            <person name="Gladieux P."/>
            <person name="Thoren M.H."/>
            <person name="Johannesson H."/>
        </authorList>
    </citation>
    <scope>NUCLEOTIDE SEQUENCE</scope>
    <source>
        <strain evidence="2">PSN243</strain>
    </source>
</reference>
<feature type="region of interest" description="Disordered" evidence="1">
    <location>
        <begin position="124"/>
        <end position="189"/>
    </location>
</feature>
<proteinExistence type="predicted"/>
<organism evidence="2 3">
    <name type="scientific">Podospora aff. communis PSN243</name>
    <dbReference type="NCBI Taxonomy" id="3040156"/>
    <lineage>
        <taxon>Eukaryota</taxon>
        <taxon>Fungi</taxon>
        <taxon>Dikarya</taxon>
        <taxon>Ascomycota</taxon>
        <taxon>Pezizomycotina</taxon>
        <taxon>Sordariomycetes</taxon>
        <taxon>Sordariomycetidae</taxon>
        <taxon>Sordariales</taxon>
        <taxon>Podosporaceae</taxon>
        <taxon>Podospora</taxon>
    </lineage>
</organism>
<reference evidence="2" key="1">
    <citation type="journal article" date="2023" name="Mol. Phylogenet. Evol.">
        <title>Genome-scale phylogeny and comparative genomics of the fungal order Sordariales.</title>
        <authorList>
            <person name="Hensen N."/>
            <person name="Bonometti L."/>
            <person name="Westerberg I."/>
            <person name="Brannstrom I.O."/>
            <person name="Guillou S."/>
            <person name="Cros-Aarteil S."/>
            <person name="Calhoun S."/>
            <person name="Haridas S."/>
            <person name="Kuo A."/>
            <person name="Mondo S."/>
            <person name="Pangilinan J."/>
            <person name="Riley R."/>
            <person name="LaButti K."/>
            <person name="Andreopoulos B."/>
            <person name="Lipzen A."/>
            <person name="Chen C."/>
            <person name="Yan M."/>
            <person name="Daum C."/>
            <person name="Ng V."/>
            <person name="Clum A."/>
            <person name="Steindorff A."/>
            <person name="Ohm R.A."/>
            <person name="Martin F."/>
            <person name="Silar P."/>
            <person name="Natvig D.O."/>
            <person name="Lalanne C."/>
            <person name="Gautier V."/>
            <person name="Ament-Velasquez S.L."/>
            <person name="Kruys A."/>
            <person name="Hutchinson M.I."/>
            <person name="Powell A.J."/>
            <person name="Barry K."/>
            <person name="Miller A.N."/>
            <person name="Grigoriev I.V."/>
            <person name="Debuchy R."/>
            <person name="Gladieux P."/>
            <person name="Hiltunen Thoren M."/>
            <person name="Johannesson H."/>
        </authorList>
    </citation>
    <scope>NUCLEOTIDE SEQUENCE</scope>
    <source>
        <strain evidence="2">PSN243</strain>
    </source>
</reference>
<keyword evidence="3" id="KW-1185">Reference proteome</keyword>
<sequence length="203" mass="22761">MQPHILDAGNHKSTATLANWDFESFCSGGAIVCERRFRATLRWRINQTYVSVGLGGNRRVWADRDSFDKGKRSTLVGVHQRDVFVGGLVEQFVGKMIARNQLLLDKYPAPPSNLLSSTPCCRADPSPSDLQNVTAAEPARKPDRRRQVDEKGHNWLKQHCPLLSSGPELGTKGQELGRTKRGGHGRHTSALPMRIQWKLEKRL</sequence>
<dbReference type="EMBL" id="MU865958">
    <property type="protein sequence ID" value="KAK4446215.1"/>
    <property type="molecule type" value="Genomic_DNA"/>
</dbReference>
<evidence type="ECO:0000313" key="2">
    <source>
        <dbReference type="EMBL" id="KAK4446215.1"/>
    </source>
</evidence>
<evidence type="ECO:0000313" key="3">
    <source>
        <dbReference type="Proteomes" id="UP001321760"/>
    </source>
</evidence>
<comment type="caution">
    <text evidence="2">The sequence shown here is derived from an EMBL/GenBank/DDBJ whole genome shotgun (WGS) entry which is preliminary data.</text>
</comment>
<gene>
    <name evidence="2" type="ORF">QBC34DRAFT_496965</name>
</gene>
<protein>
    <submittedName>
        <fullName evidence="2">Uncharacterized protein</fullName>
    </submittedName>
</protein>